<protein>
    <submittedName>
        <fullName evidence="2">Uncharacterized protein</fullName>
    </submittedName>
</protein>
<reference evidence="2" key="1">
    <citation type="submission" date="2015-10" db="EMBL/GenBank/DDBJ databases">
        <authorList>
            <person name="Regsiter A."/>
            <person name="william w."/>
        </authorList>
    </citation>
    <scope>NUCLEOTIDE SEQUENCE</scope>
    <source>
        <strain evidence="2">Montdore</strain>
    </source>
</reference>
<keyword evidence="3" id="KW-1185">Reference proteome</keyword>
<evidence type="ECO:0000313" key="2">
    <source>
        <dbReference type="EMBL" id="CUS09196.1"/>
    </source>
</evidence>
<proteinExistence type="predicted"/>
<dbReference type="EMBL" id="LN891094">
    <property type="protein sequence ID" value="CUS09196.1"/>
    <property type="molecule type" value="Genomic_DNA"/>
</dbReference>
<sequence>MQQTLSTAQYGAAGGILKPPECPGPGDRSSPPLSHYLSSLVTSMHFSARIISTALLVLTSPLPNSPIWANAARYISVPLRIEGPSTTIFEGTIKTSGHIVTTASGGTHQCDSVSNGEDQTPNDATPGGTITTAIDDAVSTWDGTWSKKYQDYFITSIAGYGQTQHQFWGLLIDYEIIGKGGCEHKLVDGQNVLVAFDAFGASAFLTASVNIGSVPVGGEVIVTVVGGSSGTPVEHAEVLGARTGGDGTAKIKFDRIGEHKFKATKDGTIRSNQVKVTVTRANAPRCANE</sequence>
<dbReference type="AlphaFoldDB" id="A0A292PNU4"/>
<name>A0A292PNU4_9PEZI</name>
<organism evidence="2 3">
    <name type="scientific">Tuber aestivum</name>
    <name type="common">summer truffle</name>
    <dbReference type="NCBI Taxonomy" id="59557"/>
    <lineage>
        <taxon>Eukaryota</taxon>
        <taxon>Fungi</taxon>
        <taxon>Dikarya</taxon>
        <taxon>Ascomycota</taxon>
        <taxon>Pezizomycotina</taxon>
        <taxon>Pezizomycetes</taxon>
        <taxon>Pezizales</taxon>
        <taxon>Tuberaceae</taxon>
        <taxon>Tuber</taxon>
    </lineage>
</organism>
<gene>
    <name evidence="2" type="ORF">GSTUAT00006716001</name>
</gene>
<feature type="region of interest" description="Disordered" evidence="1">
    <location>
        <begin position="109"/>
        <end position="128"/>
    </location>
</feature>
<dbReference type="Proteomes" id="UP001412239">
    <property type="component" value="Unassembled WGS sequence"/>
</dbReference>
<accession>A0A292PNU4</accession>
<evidence type="ECO:0000256" key="1">
    <source>
        <dbReference type="SAM" id="MobiDB-lite"/>
    </source>
</evidence>
<evidence type="ECO:0000313" key="3">
    <source>
        <dbReference type="Proteomes" id="UP001412239"/>
    </source>
</evidence>